<keyword evidence="6" id="KW-1185">Reference proteome</keyword>
<dbReference type="Pfam" id="PF00501">
    <property type="entry name" value="AMP-binding"/>
    <property type="match status" value="1"/>
</dbReference>
<dbReference type="SUPFAM" id="SSF56801">
    <property type="entry name" value="Acetyl-CoA synthetase-like"/>
    <property type="match status" value="1"/>
</dbReference>
<evidence type="ECO:0000256" key="2">
    <source>
        <dbReference type="ARBA" id="ARBA00022598"/>
    </source>
</evidence>
<name>A0A1I7L6C6_9BACL</name>
<evidence type="ECO:0000256" key="1">
    <source>
        <dbReference type="ARBA" id="ARBA00006432"/>
    </source>
</evidence>
<gene>
    <name evidence="5" type="ORF">SAMN05421543_12621</name>
</gene>
<dbReference type="Gene3D" id="3.30.300.30">
    <property type="match status" value="1"/>
</dbReference>
<dbReference type="Proteomes" id="UP000183508">
    <property type="component" value="Unassembled WGS sequence"/>
</dbReference>
<dbReference type="STRING" id="392015.SAMN05421543_12621"/>
<evidence type="ECO:0000313" key="5">
    <source>
        <dbReference type="EMBL" id="SFV05277.1"/>
    </source>
</evidence>
<evidence type="ECO:0000259" key="3">
    <source>
        <dbReference type="Pfam" id="PF00501"/>
    </source>
</evidence>
<dbReference type="EMBL" id="FPBV01000026">
    <property type="protein sequence ID" value="SFV05277.1"/>
    <property type="molecule type" value="Genomic_DNA"/>
</dbReference>
<dbReference type="RefSeq" id="WP_245784050.1">
    <property type="nucleotide sequence ID" value="NZ_FPBV01000026.1"/>
</dbReference>
<dbReference type="AlphaFoldDB" id="A0A1I7L6C6"/>
<dbReference type="FunFam" id="3.30.300.30:FF:000008">
    <property type="entry name" value="2,3-dihydroxybenzoate-AMP ligase"/>
    <property type="match status" value="1"/>
</dbReference>
<dbReference type="Pfam" id="PF13193">
    <property type="entry name" value="AMP-binding_C"/>
    <property type="match status" value="1"/>
</dbReference>
<accession>A0A1I7L6C6</accession>
<dbReference type="Gene3D" id="3.40.50.12780">
    <property type="entry name" value="N-terminal domain of ligase-like"/>
    <property type="match status" value="1"/>
</dbReference>
<dbReference type="PROSITE" id="PS00455">
    <property type="entry name" value="AMP_BINDING"/>
    <property type="match status" value="1"/>
</dbReference>
<protein>
    <submittedName>
        <fullName evidence="5">Long-chain acyl-CoA synthetase</fullName>
    </submittedName>
</protein>
<dbReference type="PANTHER" id="PTHR43767:SF1">
    <property type="entry name" value="NONRIBOSOMAL PEPTIDE SYNTHASE PES1 (EUROFUNG)-RELATED"/>
    <property type="match status" value="1"/>
</dbReference>
<evidence type="ECO:0000313" key="6">
    <source>
        <dbReference type="Proteomes" id="UP000183508"/>
    </source>
</evidence>
<dbReference type="InterPro" id="IPR042099">
    <property type="entry name" value="ANL_N_sf"/>
</dbReference>
<dbReference type="InterPro" id="IPR020845">
    <property type="entry name" value="AMP-binding_CS"/>
</dbReference>
<feature type="domain" description="AMP-dependent synthetase/ligase" evidence="3">
    <location>
        <begin position="11"/>
        <end position="409"/>
    </location>
</feature>
<sequence>MRYTFADVMAAQANRFGDKPYLVWDIGQDAPRSLSFAGFHRAAGVVATFLHRLGVQQGDHVVAAVSNSPEMVVLYGAVTYLGAVVVPVNPGLAPEEMRYVIDHAEAKVVVADPVVLRALRQRGGLPRMAYWIPAVDDTEVVVEAGAEAEILRDAEAGAGPAGGCPHESPEGAGLTNAIRTVIERNELDDDLPPGADPETTAMILYTSGTTGRPKGAMLSHQGVLRTGQAICDFLGSTPEERILNLLPMTHCFSICVEILHALLSGGTLYLRSGRFAPRAVLGEIARHRITFICGVPSIFMVLNEALDRREFDVSSLRVGLVGGAPVPVETVREFEGKTGIIIVEGYGQTELSPLASLQPPHPDKRRLGSCGVPIPGTEVRIVDRAGHDVPVGETGELLVRGFNVMKGYWKQPEETAAAIEPDGWLHTGDVFRQDADGYLYMVDRLKDVIIYGGYNIYPKEVESVLYQHPAVEEAYVVGASDPLKGEVPVAFVRLDSGSDAKAVQPELEALCRQHLADYKRPRRYLFVDDFPRTPSGKVLRRELRERA</sequence>
<comment type="similarity">
    <text evidence="1">Belongs to the ATP-dependent AMP-binding enzyme family.</text>
</comment>
<dbReference type="PANTHER" id="PTHR43767">
    <property type="entry name" value="LONG-CHAIN-FATTY-ACID--COA LIGASE"/>
    <property type="match status" value="1"/>
</dbReference>
<organism evidence="5 6">
    <name type="scientific">Alicyclobacillus macrosporangiidus</name>
    <dbReference type="NCBI Taxonomy" id="392015"/>
    <lineage>
        <taxon>Bacteria</taxon>
        <taxon>Bacillati</taxon>
        <taxon>Bacillota</taxon>
        <taxon>Bacilli</taxon>
        <taxon>Bacillales</taxon>
        <taxon>Alicyclobacillaceae</taxon>
        <taxon>Alicyclobacillus</taxon>
    </lineage>
</organism>
<feature type="domain" description="AMP-binding enzyme C-terminal" evidence="4">
    <location>
        <begin position="460"/>
        <end position="537"/>
    </location>
</feature>
<dbReference type="InterPro" id="IPR050237">
    <property type="entry name" value="ATP-dep_AMP-bd_enzyme"/>
</dbReference>
<dbReference type="InterPro" id="IPR000873">
    <property type="entry name" value="AMP-dep_synth/lig_dom"/>
</dbReference>
<proteinExistence type="inferred from homology"/>
<reference evidence="6" key="1">
    <citation type="submission" date="2016-10" db="EMBL/GenBank/DDBJ databases">
        <authorList>
            <person name="Varghese N."/>
        </authorList>
    </citation>
    <scope>NUCLEOTIDE SEQUENCE [LARGE SCALE GENOMIC DNA]</scope>
    <source>
        <strain evidence="6">DSM 17980</strain>
    </source>
</reference>
<keyword evidence="2" id="KW-0436">Ligase</keyword>
<dbReference type="InterPro" id="IPR045851">
    <property type="entry name" value="AMP-bd_C_sf"/>
</dbReference>
<evidence type="ECO:0000259" key="4">
    <source>
        <dbReference type="Pfam" id="PF13193"/>
    </source>
</evidence>
<dbReference type="InterPro" id="IPR025110">
    <property type="entry name" value="AMP-bd_C"/>
</dbReference>
<dbReference type="GO" id="GO:0016878">
    <property type="term" value="F:acid-thiol ligase activity"/>
    <property type="evidence" value="ECO:0007669"/>
    <property type="project" value="UniProtKB-ARBA"/>
</dbReference>